<evidence type="ECO:0000313" key="3">
    <source>
        <dbReference type="Proteomes" id="UP000247832"/>
    </source>
</evidence>
<comment type="caution">
    <text evidence="2">The sequence shown here is derived from an EMBL/GenBank/DDBJ whole genome shotgun (WGS) entry which is preliminary data.</text>
</comment>
<accession>A0A2V5KZX0</accession>
<dbReference type="AlphaFoldDB" id="A0A2V5KZX0"/>
<feature type="domain" description="Helix-turn-helix" evidence="1">
    <location>
        <begin position="5"/>
        <end position="55"/>
    </location>
</feature>
<dbReference type="Pfam" id="PF12728">
    <property type="entry name" value="HTH_17"/>
    <property type="match status" value="1"/>
</dbReference>
<proteinExistence type="predicted"/>
<gene>
    <name evidence="2" type="ORF">CVV68_22115</name>
</gene>
<keyword evidence="2" id="KW-0238">DNA-binding</keyword>
<evidence type="ECO:0000313" key="2">
    <source>
        <dbReference type="EMBL" id="PYI64379.1"/>
    </source>
</evidence>
<dbReference type="GO" id="GO:0003677">
    <property type="term" value="F:DNA binding"/>
    <property type="evidence" value="ECO:0007669"/>
    <property type="project" value="UniProtKB-KW"/>
</dbReference>
<protein>
    <submittedName>
        <fullName evidence="2">DNA-binding protein</fullName>
    </submittedName>
</protein>
<dbReference type="RefSeq" id="WP_110503146.1">
    <property type="nucleotide sequence ID" value="NZ_QJVD01000054.1"/>
</dbReference>
<organism evidence="2 3">
    <name type="scientific">Arthrobacter livingstonensis</name>
    <dbReference type="NCBI Taxonomy" id="670078"/>
    <lineage>
        <taxon>Bacteria</taxon>
        <taxon>Bacillati</taxon>
        <taxon>Actinomycetota</taxon>
        <taxon>Actinomycetes</taxon>
        <taxon>Micrococcales</taxon>
        <taxon>Micrococcaceae</taxon>
        <taxon>Arthrobacter</taxon>
    </lineage>
</organism>
<dbReference type="OrthoDB" id="5074901at2"/>
<keyword evidence="3" id="KW-1185">Reference proteome</keyword>
<reference evidence="2 3" key="1">
    <citation type="submission" date="2018-05" db="EMBL/GenBank/DDBJ databases">
        <title>Genetic diversity of glacier-inhabiting Cryobacterium bacteria in China and description of Cryobacterium mengkeensis sp. nov. and Arthrobacter glacialis sp. nov.</title>
        <authorList>
            <person name="Liu Q."/>
            <person name="Xin Y.-H."/>
        </authorList>
    </citation>
    <scope>NUCLEOTIDE SEQUENCE [LARGE SCALE GENOMIC DNA]</scope>
    <source>
        <strain evidence="2 3">LI2</strain>
    </source>
</reference>
<dbReference type="EMBL" id="QJVD01000054">
    <property type="protein sequence ID" value="PYI64379.1"/>
    <property type="molecule type" value="Genomic_DNA"/>
</dbReference>
<dbReference type="InterPro" id="IPR041657">
    <property type="entry name" value="HTH_17"/>
</dbReference>
<dbReference type="Proteomes" id="UP000247832">
    <property type="component" value="Unassembled WGS sequence"/>
</dbReference>
<name>A0A2V5KZX0_9MICC</name>
<sequence>MTSDWMTTEEAGRELGITRAMVRKLLGTGALLSAGKAGRSHLVDRSSVLRYKNRRPRTGRSWAEKTSWAALSLISGGTADWLDAAEKYRLKRRLSTMSATELTAAVSTKDRTERYRIATSGVERIKPHLLGTGAAALNDPQVARHFKLAGGGGTVEGYIEAGEASRLIDAYSMVPDPGGNVVLHIVKLTVPFKAGKTPTVAVAVDLMNSLATRERNAGEQVLTKTFENWKGQNFDRA</sequence>
<evidence type="ECO:0000259" key="1">
    <source>
        <dbReference type="Pfam" id="PF12728"/>
    </source>
</evidence>